<reference evidence="1" key="1">
    <citation type="journal article" date="2021" name="Nat. Commun.">
        <title>Genetic determinants of endophytism in the Arabidopsis root mycobiome.</title>
        <authorList>
            <person name="Mesny F."/>
            <person name="Miyauchi S."/>
            <person name="Thiergart T."/>
            <person name="Pickel B."/>
            <person name="Atanasova L."/>
            <person name="Karlsson M."/>
            <person name="Huettel B."/>
            <person name="Barry K.W."/>
            <person name="Haridas S."/>
            <person name="Chen C."/>
            <person name="Bauer D."/>
            <person name="Andreopoulos W."/>
            <person name="Pangilinan J."/>
            <person name="LaButti K."/>
            <person name="Riley R."/>
            <person name="Lipzen A."/>
            <person name="Clum A."/>
            <person name="Drula E."/>
            <person name="Henrissat B."/>
            <person name="Kohler A."/>
            <person name="Grigoriev I.V."/>
            <person name="Martin F.M."/>
            <person name="Hacquard S."/>
        </authorList>
    </citation>
    <scope>NUCLEOTIDE SEQUENCE</scope>
    <source>
        <strain evidence="1">MPI-SDFR-AT-0073</strain>
    </source>
</reference>
<dbReference type="Proteomes" id="UP000758603">
    <property type="component" value="Unassembled WGS sequence"/>
</dbReference>
<keyword evidence="2" id="KW-1185">Reference proteome</keyword>
<gene>
    <name evidence="1" type="ORF">BKA67DRAFT_86815</name>
</gene>
<dbReference type="GeneID" id="70138395"/>
<evidence type="ECO:0000313" key="1">
    <source>
        <dbReference type="EMBL" id="KAH6645818.1"/>
    </source>
</evidence>
<name>A0A9P8RGX5_9PEZI</name>
<dbReference type="RefSeq" id="XP_045952332.1">
    <property type="nucleotide sequence ID" value="XM_046109504.1"/>
</dbReference>
<organism evidence="1 2">
    <name type="scientific">Truncatella angustata</name>
    <dbReference type="NCBI Taxonomy" id="152316"/>
    <lineage>
        <taxon>Eukaryota</taxon>
        <taxon>Fungi</taxon>
        <taxon>Dikarya</taxon>
        <taxon>Ascomycota</taxon>
        <taxon>Pezizomycotina</taxon>
        <taxon>Sordariomycetes</taxon>
        <taxon>Xylariomycetidae</taxon>
        <taxon>Amphisphaeriales</taxon>
        <taxon>Sporocadaceae</taxon>
        <taxon>Truncatella</taxon>
    </lineage>
</organism>
<accession>A0A9P8RGX5</accession>
<protein>
    <submittedName>
        <fullName evidence="1">Uncharacterized protein</fullName>
    </submittedName>
</protein>
<dbReference type="OrthoDB" id="4775849at2759"/>
<evidence type="ECO:0000313" key="2">
    <source>
        <dbReference type="Proteomes" id="UP000758603"/>
    </source>
</evidence>
<dbReference type="AlphaFoldDB" id="A0A9P8RGX5"/>
<proteinExistence type="predicted"/>
<dbReference type="EMBL" id="JAGPXC010000010">
    <property type="protein sequence ID" value="KAH6645818.1"/>
    <property type="molecule type" value="Genomic_DNA"/>
</dbReference>
<sequence>MRGLEVSADFVGDDLVRQHVWLKLPIAQYLELAGHNNHEVKQPLSVEVALEGPTVKDPEVAEEDSTSEGEFDYVTVSQGNESRQQNQKTLEPGRRVHVQDQRIQPNRKVHDPEGSPVITRDEIWRQCLPPRLLLHPKYWTRGFSTRLKPPSITSLNDETKTMISDSGHFYRLARPNPFFKSSRLPCYPLVSWFCPERDYLYYPYPADKVTGVHTVTQNVVMENIANFHPKELPKLLRPLMNPEIFASLKTIHQASGLLCADEKWSPSMVEAFFGSEYLIIVNLLDRVASGRVEQKLLDLLDVNDSRYYEFKQKSSCFDTMTHWDESKFVFEEAWLNAKWKLPYTRIIWPDKQCFEEIVPTALLEDPRTRESFKGAVVDASEDFRTLDADGFWDRTSPYVSGILYHMPELQPVFVFVRPENLGSLWQRSGAGKGADELDLDWYDEIIEMHSEGECVVQ</sequence>
<comment type="caution">
    <text evidence="1">The sequence shown here is derived from an EMBL/GenBank/DDBJ whole genome shotgun (WGS) entry which is preliminary data.</text>
</comment>